<dbReference type="InterPro" id="IPR012251">
    <property type="entry name" value="GlcNAc_6-SO4ase"/>
</dbReference>
<evidence type="ECO:0000259" key="6">
    <source>
        <dbReference type="Pfam" id="PF00884"/>
    </source>
</evidence>
<proteinExistence type="inferred from homology"/>
<dbReference type="PaxDb" id="2903-EOD18129"/>
<dbReference type="InterPro" id="IPR024607">
    <property type="entry name" value="Sulfatase_CS"/>
</dbReference>
<dbReference type="EnsemblProtists" id="EOD18129">
    <property type="protein sequence ID" value="EOD18129"/>
    <property type="gene ID" value="EMIHUDRAFT_196221"/>
</dbReference>
<dbReference type="PROSITE" id="PS00523">
    <property type="entry name" value="SULFATASE_1"/>
    <property type="match status" value="1"/>
</dbReference>
<dbReference type="OMA" id="GHNENWL"/>
<evidence type="ECO:0000256" key="4">
    <source>
        <dbReference type="ARBA" id="ARBA00023180"/>
    </source>
</evidence>
<dbReference type="InterPro" id="IPR000917">
    <property type="entry name" value="Sulfatase_N"/>
</dbReference>
<sequence length="503" mass="54258">MAMPVTSIAAVTKELTARGGSGASATLASPSVVLLLTDDQDVLLSDAARWQPVLHRRVVQAGATFARAFANSPVCCPSRSSLLTGKYTHNHGALNNSLQGSCASPQWSTEMEPDALAVHMQKAGYRTMYAGKYLNNYGLSGSLGLKYVPPGWSEWCGLQGNSRYYNYTLSVNGREERHGCNASDYLTDVLAERAVAFVQRTSSPLFLWIGTPAAHASFTPAPPFVDTARGELAPRTPNWNVVGNRGHHQTVRELSPMSANEAKESDEIYRRRLGTLRSVDRLVESVFSALDATGRADATYFFYTSDHGFHLGQNGMAYDKRQLFETDVRVPLFVSGPGVPAGATLHQPVSHVDLAPTILALATGGALTPDGQTETCGAHRLAYHTLADGTVVAWDVGEYEPAPCDGENNTWACVRRVVPSAAPGEVLAVDDVWCEFACFVAGPGSAPVPCPADEPEGYGAYYDLKVDPWQVHNRARVLPHGERDALRKRLHELRACQGQAGCA</sequence>
<dbReference type="Pfam" id="PF00884">
    <property type="entry name" value="Sulfatase"/>
    <property type="match status" value="1"/>
</dbReference>
<evidence type="ECO:0000313" key="8">
    <source>
        <dbReference type="Proteomes" id="UP000013827"/>
    </source>
</evidence>
<feature type="modified residue" description="3-oxoalanine (Cys)" evidence="5">
    <location>
        <position position="75"/>
    </location>
</feature>
<comment type="PTM">
    <text evidence="5">The conversion to 3-oxoalanine (also known as C-formylglycine, FGly), of a serine or cysteine residue in prokaryotes and of a cysteine residue in eukaryotes, is critical for catalytic activity.</text>
</comment>
<dbReference type="RefSeq" id="XP_005770558.1">
    <property type="nucleotide sequence ID" value="XM_005770501.1"/>
</dbReference>
<dbReference type="STRING" id="2903.R1EB54"/>
<evidence type="ECO:0000256" key="5">
    <source>
        <dbReference type="PIRSR" id="PIRSR036666-50"/>
    </source>
</evidence>
<protein>
    <recommendedName>
        <fullName evidence="6">Sulfatase N-terminal domain-containing protein</fullName>
    </recommendedName>
</protein>
<evidence type="ECO:0000256" key="1">
    <source>
        <dbReference type="ARBA" id="ARBA00008779"/>
    </source>
</evidence>
<dbReference type="PANTHER" id="PTHR43108:SF8">
    <property type="entry name" value="SD21168P"/>
    <property type="match status" value="1"/>
</dbReference>
<feature type="domain" description="Sulfatase N-terminal" evidence="6">
    <location>
        <begin position="30"/>
        <end position="362"/>
    </location>
</feature>
<dbReference type="CDD" id="cd16147">
    <property type="entry name" value="G6S"/>
    <property type="match status" value="1"/>
</dbReference>
<dbReference type="InterPro" id="IPR017850">
    <property type="entry name" value="Alkaline_phosphatase_core_sf"/>
</dbReference>
<organism evidence="7 8">
    <name type="scientific">Emiliania huxleyi (strain CCMP1516)</name>
    <dbReference type="NCBI Taxonomy" id="280463"/>
    <lineage>
        <taxon>Eukaryota</taxon>
        <taxon>Haptista</taxon>
        <taxon>Haptophyta</taxon>
        <taxon>Prymnesiophyceae</taxon>
        <taxon>Isochrysidales</taxon>
        <taxon>Noelaerhabdaceae</taxon>
        <taxon>Emiliania</taxon>
    </lineage>
</organism>
<dbReference type="HOGENOM" id="CLU_006332_4_1_1"/>
<dbReference type="GeneID" id="19046130"/>
<keyword evidence="4" id="KW-0325">Glycoprotein</keyword>
<dbReference type="GO" id="GO:0008449">
    <property type="term" value="F:N-acetylglucosamine-6-sulfatase activity"/>
    <property type="evidence" value="ECO:0007669"/>
    <property type="project" value="InterPro"/>
</dbReference>
<evidence type="ECO:0000313" key="7">
    <source>
        <dbReference type="EnsemblProtists" id="EOD18129"/>
    </source>
</evidence>
<keyword evidence="3" id="KW-0378">Hydrolase</keyword>
<dbReference type="PANTHER" id="PTHR43108">
    <property type="entry name" value="N-ACETYLGLUCOSAMINE-6-SULFATASE FAMILY MEMBER"/>
    <property type="match status" value="1"/>
</dbReference>
<dbReference type="Gene3D" id="3.40.720.10">
    <property type="entry name" value="Alkaline Phosphatase, subunit A"/>
    <property type="match status" value="1"/>
</dbReference>
<dbReference type="SUPFAM" id="SSF53649">
    <property type="entry name" value="Alkaline phosphatase-like"/>
    <property type="match status" value="1"/>
</dbReference>
<dbReference type="eggNOG" id="KOG3731">
    <property type="taxonomic scope" value="Eukaryota"/>
</dbReference>
<dbReference type="PIRSF" id="PIRSF036666">
    <property type="entry name" value="G6S"/>
    <property type="match status" value="1"/>
</dbReference>
<dbReference type="GO" id="GO:0005539">
    <property type="term" value="F:glycosaminoglycan binding"/>
    <property type="evidence" value="ECO:0007669"/>
    <property type="project" value="TreeGrafter"/>
</dbReference>
<evidence type="ECO:0000256" key="3">
    <source>
        <dbReference type="ARBA" id="ARBA00022801"/>
    </source>
</evidence>
<evidence type="ECO:0000256" key="2">
    <source>
        <dbReference type="ARBA" id="ARBA00022729"/>
    </source>
</evidence>
<dbReference type="AlphaFoldDB" id="A0A0D3J3P4"/>
<keyword evidence="2" id="KW-0732">Signal</keyword>
<dbReference type="Proteomes" id="UP000013827">
    <property type="component" value="Unassembled WGS sequence"/>
</dbReference>
<reference evidence="7" key="2">
    <citation type="submission" date="2024-10" db="UniProtKB">
        <authorList>
            <consortium name="EnsemblProtists"/>
        </authorList>
    </citation>
    <scope>IDENTIFICATION</scope>
</reference>
<name>A0A0D3J3P4_EMIH1</name>
<comment type="similarity">
    <text evidence="1">Belongs to the sulfatase family.</text>
</comment>
<dbReference type="KEGG" id="ehx:EMIHUDRAFT_196221"/>
<accession>A0A0D3J3P4</accession>
<dbReference type="GO" id="GO:0030203">
    <property type="term" value="P:glycosaminoglycan metabolic process"/>
    <property type="evidence" value="ECO:0007669"/>
    <property type="project" value="InterPro"/>
</dbReference>
<reference evidence="8" key="1">
    <citation type="journal article" date="2013" name="Nature">
        <title>Pan genome of the phytoplankton Emiliania underpins its global distribution.</title>
        <authorList>
            <person name="Read B.A."/>
            <person name="Kegel J."/>
            <person name="Klute M.J."/>
            <person name="Kuo A."/>
            <person name="Lefebvre S.C."/>
            <person name="Maumus F."/>
            <person name="Mayer C."/>
            <person name="Miller J."/>
            <person name="Monier A."/>
            <person name="Salamov A."/>
            <person name="Young J."/>
            <person name="Aguilar M."/>
            <person name="Claverie J.M."/>
            <person name="Frickenhaus S."/>
            <person name="Gonzalez K."/>
            <person name="Herman E.K."/>
            <person name="Lin Y.C."/>
            <person name="Napier J."/>
            <person name="Ogata H."/>
            <person name="Sarno A.F."/>
            <person name="Shmutz J."/>
            <person name="Schroeder D."/>
            <person name="de Vargas C."/>
            <person name="Verret F."/>
            <person name="von Dassow P."/>
            <person name="Valentin K."/>
            <person name="Van de Peer Y."/>
            <person name="Wheeler G."/>
            <person name="Dacks J.B."/>
            <person name="Delwiche C.F."/>
            <person name="Dyhrman S.T."/>
            <person name="Glockner G."/>
            <person name="John U."/>
            <person name="Richards T."/>
            <person name="Worden A.Z."/>
            <person name="Zhang X."/>
            <person name="Grigoriev I.V."/>
            <person name="Allen A.E."/>
            <person name="Bidle K."/>
            <person name="Borodovsky M."/>
            <person name="Bowler C."/>
            <person name="Brownlee C."/>
            <person name="Cock J.M."/>
            <person name="Elias M."/>
            <person name="Gladyshev V.N."/>
            <person name="Groth M."/>
            <person name="Guda C."/>
            <person name="Hadaegh A."/>
            <person name="Iglesias-Rodriguez M.D."/>
            <person name="Jenkins J."/>
            <person name="Jones B.M."/>
            <person name="Lawson T."/>
            <person name="Leese F."/>
            <person name="Lindquist E."/>
            <person name="Lobanov A."/>
            <person name="Lomsadze A."/>
            <person name="Malik S.B."/>
            <person name="Marsh M.E."/>
            <person name="Mackinder L."/>
            <person name="Mock T."/>
            <person name="Mueller-Roeber B."/>
            <person name="Pagarete A."/>
            <person name="Parker M."/>
            <person name="Probert I."/>
            <person name="Quesneville H."/>
            <person name="Raines C."/>
            <person name="Rensing S.A."/>
            <person name="Riano-Pachon D.M."/>
            <person name="Richier S."/>
            <person name="Rokitta S."/>
            <person name="Shiraiwa Y."/>
            <person name="Soanes D.M."/>
            <person name="van der Giezen M."/>
            <person name="Wahlund T.M."/>
            <person name="Williams B."/>
            <person name="Wilson W."/>
            <person name="Wolfe G."/>
            <person name="Wurch L.L."/>
        </authorList>
    </citation>
    <scope>NUCLEOTIDE SEQUENCE</scope>
</reference>
<keyword evidence="8" id="KW-1185">Reference proteome</keyword>